<feature type="transmembrane region" description="Helical" evidence="6">
    <location>
        <begin position="7"/>
        <end position="26"/>
    </location>
</feature>
<name>A0A8J6LX03_9ALTE</name>
<dbReference type="InterPro" id="IPR015414">
    <property type="entry name" value="TMEM64"/>
</dbReference>
<gene>
    <name evidence="8" type="ORF">H8B19_01300</name>
</gene>
<evidence type="ECO:0000256" key="2">
    <source>
        <dbReference type="ARBA" id="ARBA00022475"/>
    </source>
</evidence>
<keyword evidence="9" id="KW-1185">Reference proteome</keyword>
<sequence length="220" mass="23534">MKKKNQYKFVGGIVAVAVLLAIYFLTPVNEYLSVDKVTELTSDVPENMSTALIFLGLFFIGGAILIPIPLMAFAVTMVFDVGISLLICLPGFLIASLSGYLVGRLIGTDGFGETISHHINNIRHKVDDKGAWALLALRLAPTPPFTVTSIIAGSMSLNVWKYALGSMAGIAPLGLSAIFFGKGALEMMKEPSALAALSIVAAVMLYGLYRVIKHQQTQNA</sequence>
<keyword evidence="2 6" id="KW-1003">Cell membrane</keyword>
<feature type="transmembrane region" description="Helical" evidence="6">
    <location>
        <begin position="81"/>
        <end position="102"/>
    </location>
</feature>
<comment type="caution">
    <text evidence="8">The sequence shown here is derived from an EMBL/GenBank/DDBJ whole genome shotgun (WGS) entry which is preliminary data.</text>
</comment>
<keyword evidence="4 6" id="KW-1133">Transmembrane helix</keyword>
<dbReference type="AlphaFoldDB" id="A0A8J6LX03"/>
<feature type="domain" description="VTT" evidence="7">
    <location>
        <begin position="66"/>
        <end position="181"/>
    </location>
</feature>
<dbReference type="Proteomes" id="UP000601768">
    <property type="component" value="Unassembled WGS sequence"/>
</dbReference>
<organism evidence="8 9">
    <name type="scientific">Neptunicella marina</name>
    <dbReference type="NCBI Taxonomy" id="2125989"/>
    <lineage>
        <taxon>Bacteria</taxon>
        <taxon>Pseudomonadati</taxon>
        <taxon>Pseudomonadota</taxon>
        <taxon>Gammaproteobacteria</taxon>
        <taxon>Alteromonadales</taxon>
        <taxon>Alteromonadaceae</taxon>
        <taxon>Neptunicella</taxon>
    </lineage>
</organism>
<dbReference type="Pfam" id="PF09335">
    <property type="entry name" value="VTT_dom"/>
    <property type="match status" value="1"/>
</dbReference>
<protein>
    <recommendedName>
        <fullName evidence="6">TVP38/TMEM64 family membrane protein</fullName>
    </recommendedName>
</protein>
<evidence type="ECO:0000256" key="6">
    <source>
        <dbReference type="RuleBase" id="RU366058"/>
    </source>
</evidence>
<feature type="transmembrane region" description="Helical" evidence="6">
    <location>
        <begin position="51"/>
        <end position="74"/>
    </location>
</feature>
<reference evidence="8" key="1">
    <citation type="journal article" date="2018" name="Int. J. Syst. Evol. Microbiol.">
        <title>Neptunicella marina gen. nov., sp. nov., isolated from surface seawater.</title>
        <authorList>
            <person name="Liu X."/>
            <person name="Lai Q."/>
            <person name="Du Y."/>
            <person name="Zhang X."/>
            <person name="Liu Z."/>
            <person name="Sun F."/>
            <person name="Shao Z."/>
        </authorList>
    </citation>
    <scope>NUCLEOTIDE SEQUENCE</scope>
    <source>
        <strain evidence="8">S27-2</strain>
    </source>
</reference>
<feature type="transmembrane region" description="Helical" evidence="6">
    <location>
        <begin position="162"/>
        <end position="181"/>
    </location>
</feature>
<dbReference type="RefSeq" id="WP_186504966.1">
    <property type="nucleotide sequence ID" value="NZ_JACNEP010000001.1"/>
</dbReference>
<dbReference type="PANTHER" id="PTHR12677:SF59">
    <property type="entry name" value="GOLGI APPARATUS MEMBRANE PROTEIN TVP38-RELATED"/>
    <property type="match status" value="1"/>
</dbReference>
<keyword evidence="5 6" id="KW-0472">Membrane</keyword>
<comment type="similarity">
    <text evidence="6">Belongs to the TVP38/TMEM64 family.</text>
</comment>
<evidence type="ECO:0000259" key="7">
    <source>
        <dbReference type="Pfam" id="PF09335"/>
    </source>
</evidence>
<evidence type="ECO:0000313" key="9">
    <source>
        <dbReference type="Proteomes" id="UP000601768"/>
    </source>
</evidence>
<evidence type="ECO:0000256" key="3">
    <source>
        <dbReference type="ARBA" id="ARBA00022692"/>
    </source>
</evidence>
<dbReference type="GO" id="GO:0005886">
    <property type="term" value="C:plasma membrane"/>
    <property type="evidence" value="ECO:0007669"/>
    <property type="project" value="UniProtKB-SubCell"/>
</dbReference>
<accession>A0A8J6LX03</accession>
<dbReference type="PANTHER" id="PTHR12677">
    <property type="entry name" value="GOLGI APPARATUS MEMBRANE PROTEIN TVP38-RELATED"/>
    <property type="match status" value="1"/>
</dbReference>
<keyword evidence="3 6" id="KW-0812">Transmembrane</keyword>
<evidence type="ECO:0000313" key="8">
    <source>
        <dbReference type="EMBL" id="MBC3764495.1"/>
    </source>
</evidence>
<reference evidence="8" key="2">
    <citation type="submission" date="2020-08" db="EMBL/GenBank/DDBJ databases">
        <authorList>
            <person name="Lai Q."/>
        </authorList>
    </citation>
    <scope>NUCLEOTIDE SEQUENCE</scope>
    <source>
        <strain evidence="8">S27-2</strain>
    </source>
</reference>
<proteinExistence type="inferred from homology"/>
<evidence type="ECO:0000256" key="4">
    <source>
        <dbReference type="ARBA" id="ARBA00022989"/>
    </source>
</evidence>
<evidence type="ECO:0000256" key="1">
    <source>
        <dbReference type="ARBA" id="ARBA00004651"/>
    </source>
</evidence>
<comment type="subcellular location">
    <subcellularLocation>
        <location evidence="1 6">Cell membrane</location>
        <topology evidence="1 6">Multi-pass membrane protein</topology>
    </subcellularLocation>
</comment>
<dbReference type="InterPro" id="IPR032816">
    <property type="entry name" value="VTT_dom"/>
</dbReference>
<evidence type="ECO:0000256" key="5">
    <source>
        <dbReference type="ARBA" id="ARBA00023136"/>
    </source>
</evidence>
<dbReference type="EMBL" id="JACNEP010000001">
    <property type="protein sequence ID" value="MBC3764495.1"/>
    <property type="molecule type" value="Genomic_DNA"/>
</dbReference>
<feature type="transmembrane region" description="Helical" evidence="6">
    <location>
        <begin position="193"/>
        <end position="212"/>
    </location>
</feature>